<feature type="transmembrane region" description="Helical" evidence="1">
    <location>
        <begin position="4745"/>
        <end position="4763"/>
    </location>
</feature>
<organism evidence="2 3">
    <name type="scientific">Heterodera schachtii</name>
    <name type="common">Sugarbeet cyst nematode worm</name>
    <name type="synonym">Tylenchus schachtii</name>
    <dbReference type="NCBI Taxonomy" id="97005"/>
    <lineage>
        <taxon>Eukaryota</taxon>
        <taxon>Metazoa</taxon>
        <taxon>Ecdysozoa</taxon>
        <taxon>Nematoda</taxon>
        <taxon>Chromadorea</taxon>
        <taxon>Rhabditida</taxon>
        <taxon>Tylenchina</taxon>
        <taxon>Tylenchomorpha</taxon>
        <taxon>Tylenchoidea</taxon>
        <taxon>Heteroderidae</taxon>
        <taxon>Heteroderinae</taxon>
        <taxon>Heterodera</taxon>
    </lineage>
</organism>
<evidence type="ECO:0000313" key="3">
    <source>
        <dbReference type="Proteomes" id="UP001620645"/>
    </source>
</evidence>
<feature type="transmembrane region" description="Helical" evidence="1">
    <location>
        <begin position="4643"/>
        <end position="4667"/>
    </location>
</feature>
<keyword evidence="1" id="KW-1133">Transmembrane helix</keyword>
<evidence type="ECO:0008006" key="4">
    <source>
        <dbReference type="Google" id="ProtNLM"/>
    </source>
</evidence>
<feature type="transmembrane region" description="Helical" evidence="1">
    <location>
        <begin position="4499"/>
        <end position="4523"/>
    </location>
</feature>
<feature type="transmembrane region" description="Helical" evidence="1">
    <location>
        <begin position="4391"/>
        <end position="4415"/>
    </location>
</feature>
<feature type="transmembrane region" description="Helical" evidence="1">
    <location>
        <begin position="4136"/>
        <end position="4163"/>
    </location>
</feature>
<feature type="transmembrane region" description="Helical" evidence="1">
    <location>
        <begin position="4050"/>
        <end position="4077"/>
    </location>
</feature>
<protein>
    <recommendedName>
        <fullName evidence="4">Transmembrane protein</fullName>
    </recommendedName>
</protein>
<name>A0ABD2IKK1_HETSC</name>
<accession>A0ABD2IKK1</accession>
<keyword evidence="3" id="KW-1185">Reference proteome</keyword>
<feature type="transmembrane region" description="Helical" evidence="1">
    <location>
        <begin position="4097"/>
        <end position="4115"/>
    </location>
</feature>
<evidence type="ECO:0000256" key="1">
    <source>
        <dbReference type="SAM" id="Phobius"/>
    </source>
</evidence>
<feature type="transmembrane region" description="Helical" evidence="1">
    <location>
        <begin position="4427"/>
        <end position="4451"/>
    </location>
</feature>
<gene>
    <name evidence="2" type="ORF">niasHS_013944</name>
</gene>
<reference evidence="2 3" key="1">
    <citation type="submission" date="2024-10" db="EMBL/GenBank/DDBJ databases">
        <authorList>
            <person name="Kim D."/>
        </authorList>
    </citation>
    <scope>NUCLEOTIDE SEQUENCE [LARGE SCALE GENOMIC DNA]</scope>
    <source>
        <strain evidence="2">Taebaek</strain>
    </source>
</reference>
<feature type="transmembrane region" description="Helical" evidence="1">
    <location>
        <begin position="4783"/>
        <end position="4799"/>
    </location>
</feature>
<feature type="transmembrane region" description="Helical" evidence="1">
    <location>
        <begin position="4679"/>
        <end position="4703"/>
    </location>
</feature>
<feature type="transmembrane region" description="Helical" evidence="1">
    <location>
        <begin position="4319"/>
        <end position="4343"/>
    </location>
</feature>
<keyword evidence="1" id="KW-0812">Transmembrane</keyword>
<keyword evidence="1" id="KW-0472">Membrane</keyword>
<proteinExistence type="predicted"/>
<sequence>MPLSTLPQQRVGVQQRRLQHSMQLFKSFILRIAFSNARAKPRICFIFLLFVFFHATLDPTSATRWRTAAATAAFNAALQKLSEHIFLSFLTHLQAELHPFLDPYFLYPDHILKKIIDALTLSLPSYSAHCFLQREGKAANLFHFPPFCLFSCHSRPYLSNALAYSSGDCSIQCSSSKALFCALLSPTRGQSREFVSFSSFLSFFMPLSTLPQQRVGVQQRRLQHSMQLFKSFILRIAFSNARAKPRICFIFLLFVFFHATLDPTSATRWRTAAATAAFNAALQKLNALAYSSGDCSIQCSSSKALFCALLSPTRGQSREFVSFSSFLSFFMPLSTLTQQRVGVQQRRLQHSIQLFKSFILRIAFSNARAKPRICFIFLLFVFFHAALDPNSATRGRTAAATAAFNTALQKLNALAYSSGDCSIQCSSSKALFCALLSPTRGQSREFVSFSSFLSFFMPLSTLPQQRVGVQQRRLQHSMQLFKSFILRIAFSNARAKPRICFIFLLFVFFHAALDPNSATRGRTAAATAAFNTALQKLNALAYSSGDCSIQCSSSKALFCALLSPTRGQSREFVSFSSFLSFFMPLSTLTQQRVGVQQRRLQHSIQLFKSFILRIAFSNARAKPRICFIFLLFVFFHAALDPNSATRGRTAAATAAFNTALQKLNALAYSSGDCSIQCSSSKALFCALLSPTRGQSREFVSFSSFLSFFMPLSTLTQQRVGVQQRRLQHSMQLFKSFILRIAFSNARAKPRICFIFLLFVFFHAALDPNSATRGRTAAATAAFNAALQKLNAWAYSSGDCSIQCSSSKALFCALLSPTRGQSREFVSFSSFLSFFMPLSTLTQQRVGVQQRRLQHSMQLFKSFILRIAFSNARAKPRICFIFLLFVFFHAALDPNSATLILRIAFSNARAKPRICFIFLLFVFFHAALDPNSATRGRTAAATAAFNAALQKLNAWAYSSGDCSIQCSSSKALFCALLSPTRGQSREFVSFSSFLSFFMPLSTLTQQRVGVQQRRLQHSMQLFKSFILRIAFSNARAKPRICFIFLLFVFFHAALDPNSATRGRTAAATAAFNAALQKLNAWAYSSGDCSIQCSSSKALFCALLSPTRGQSREFVSFSSFLSFFMPLSTLTQQRVGVQQRRLQHSMQLFKSFILRIAFSNARAKPRICFIFLLFVFFHAALDPNSATRGRTAAATAAFNAALQKLNAWAYSSGDCSIQCSSSKALFCALLSPTRGQSREFVSFSSFLSFFMPLSTLTQQRLFCALLSPTRGQSREFVSFSSFLSFFMPLSTLTQQRVGVQQRRLQHSMQLFKSFILRIAFSNARAKPRICFIFLLFVFFHAALDPNSATRGRTAAATAAFNAALQKLNAWAYSSGDCSIQCSSSKALFCALLSPTRGQSREFVSFSSFLSFFMPLSTLTQQRVGVQQRRLQHSMQLFKSFILRIAFSNARAKPRICFIFLLFVFFHAALDPNSATRGRTAAATAAFNAALQKLNAWAYSSGDCSIQCSSSKALFCALLSPTRGQSREFVSFSSFLSFFMPLSTLTQQRVGVQQRRLQHSMQLFKSFILRIAFSNARAKPRICFIFLLFVFFHAALDPNSATRGRTAAATAAFNAALQKLNAWAYSSGDCSIQCSSSKALFCALLSPTRGQSREFVSFSSFLSFFMPLSTLTQQRVGVQQRRLQHSMQLFKSFILRIAFSNARAKPRICFIFLLFVFFHAALDPNSATRGRTAAATAAFNAALQKLNAWAYSSGDCSIQCSSSKALFCALLSPTRGQSREFVSFSSFLSFFMPLSTLTQQRVGVQQRRLQHSMQLFKSFILRIAFSNARAKPRICFIFLLFVFFHAALDPNSATRGRTAAATAAFNAALQKLNAWAYSSGDCSIQCSSSKALFCALLSPTRGQSREFVSFSSFLSFFMPLSTLTQQRVGVQQRRLQHSMQLFKSFILRIAFSNARAKPRICFIFLLFVFFHAALDPNSATRGRTAAATAAFNAALQKLNAWAYSSGDCSIQCSSSKALFCALLSPTRGQSREFVSFSSFLSFFMPLSTLTQQRVGVQQRRLQHSMQLFKSFILRIAFSNARAKPRICFIFLLFVFFHAALDPNSATRGRTAAATAAFNAALQKLNAWAYSSGDCSIQCSSSKALFCALLSPTRGQSREFVSFSSFLSFFMPLSTLTQQRVGVQQRRLQHSMQLFKSFILRIAFSNARAKPRICFIFLLFVFFHAALDPNSATRGRTAAATAAFNAALQKLNAWAYSSGDCSIQCSSSKALFCALLSPTRGQSREFVSFSSFLSFFMPLSTLTQQRVGVQQRRLQHSMQLFKSFILRIAFSNARAKPRICFIFLLFVFFHAALDPNSATRGRTAAATAAFNAALQKLNAWAYSSGDCSIQCSSSKALFCALLSPTRGQSREFVSFSSFLSFFMPLSTLTQQRVGVQQRRLQHSMQLFKSFILRIAFSNARAKPRICFIFLLFVFFHAALDPNSATRGRTAAATAAFNAALQKLNAWAYSSGDCSIQCSSSKAQRVGVQQRRLQHSMQLFKSFILRIAFSNARAKPRICFIFLLFVFFHAALDPNSATRGRTAAATAAFNAALQKLNAWAYSSGDCSIQCSSSKALFCALLSPTRGQSREFVSFSSFLSFFMPLSTLTQQRVGVQQRRLQHSMQLFKSFILRIAFSNARAKPRICFIFLLFVFFHAALDPNSATRGRTAAATAAFNAALQKLNAWAYSSGDCSIQCSSSKALFCALLSPTRGQSREFVSFSSFLSFFMPLSTLTQQRVGVQQRRLQHSMQLFKSFILRIAFSNARAKPRICFIFLLFVFFHAALDPNSATRGRTAAATAAFNAALQKLNAWAYSSGDCSIQCSSSKALFCALLSPTRGQSREFVSFSSFLSFFMPLSTLTQQRVGVQQRRLQHSMQLFKSFILRIAFSNARAKPRICFIFLLFVFFHAALDPNSATRGRTAAATAAFNAALQKLNAWAYSSGDCSIQCSSSKALFCALLSPTRGQSREFVSFSSFLSFFMPLSTLTQQRVGVQQRRLQHSMQLFKSFILRIAFSNARAKPRICFIFLLFVFFHAALDPNSATRGRTAAATAAFNAALQKLNAWAYSSGDCSIQCSSSKALFCALLSPTRGQSREFVSFSSFLSFFMPLSTLTQQRVGVQQRRLQHSMQLFKSFILRIAFSNARAKPRICFIFLLFVFFHAALDPNSATRGRTAAATAAFNAALQKLNAWAYSSGDCSIQCSSSKALFCALLSPTRGQSREFVSFSSFLSFFMPLSTLTQQRVGVQQRRLQHSMQLFKSFILRIAFSNARAKPRICFIFLLFVFFHAALDPNSATRGRTAAATAAFNAALQKLNAWAYSSGDCSIQCSSSKALFCALLSPTRGQSREFVSFSSFLSFFMPLSTLTQQRVGVQQRRLQHSMQLFKSFILRIAFSNARAKPRICFIFLLFVFFHAALDPNSATRGRTAAATAAFNAALQKLNAWAYSSGDCSIQCSSSKALFCALLSPTRGQSREFVSFSSFLSFFMPLSTLTQQRVGVQQRRLQHSMQLFKSFILRIAFSNARAKPRICFIFLLFVFFHAALDPNSATRGRTAAATAAFNAALQKLNAWAYSSGDCSIQCSSSKALFCALLSPTRGQSREFVSFSSFLSFFMPLSTLTQQRVGVQQRRLQHSMQLFKSFILRIAFSNARAKPRICFIFLLFVFFHAALDPNSATRGRTAAATAAFNAALQKLNAWAYSSGDCSIQCSSSKALFCALLSPTRGQSREFVSFSSFLSFFMPLSTLTQQRVGVQQRRLQHSMQLFKSFILRIAFSNARAKPRICFIFLLFVFFHAALDPNSATRGRTAAATAAFNAALQKLNAWAYSSGDCSIQCSSSKALFCALLSPTRGQSREFVSFSSFLSFFMPLSTLTQQRVGVQQRRLQHSMQLFKSFILRIAFSNARAKPRICFIFLLFVFFHAALDPNSATRGRTAAATAAFNAALQKLNAWAYSSGDCSIQCSSSKALFCALLSPTRGQSREFVSFSSFLSFFMPLSTLTQQRVGVQQRRLQHSMQLFKSFILRIAFSNARAKPRICFIFLLFVFFHAALDPNSATLILRIAFSNARAKPRICFIFLLFVFFHAALDPNSATLILRIAFSNARAKPRICFIFLLFVFFHAALDPNSATLILRIAFSNARAKPRICFIFLLFVFFHAALDPNSATLILRIAFSNARAKPRICFIFLLFVFFHAALDPNSATLILRIAFSNARAKPRICFIFLLFVFFHAALDPNSATLILRIAFSNARAKPRICFIFLLFVFFHAALDPNSATLILRIAFSNARAKPRICFIFLLFVFFHAALDPNSATLILRIAFSNARAKPRICFIFLLFVFFHAALDPNSATLILRIAFSNARAKPRICFIFLLFVFFHAALDPNSATLILRIAFSNARAKPRICFIFLLFVFFHAALDPNSATLILRIAFSNARAKPRICFIFLLFVFFHAALDPNSATLILRIAFSNARAKPRICFIFLLFVFFHAALDPNSATLILRIAFSNARAKPRICFIFLLFVFFHAALDPNSATLILRIAFSNARAKPRICFIFLLFVFFHAALDPNSATLILRIAFSNARAKPRICFIFLLFVFFHAALDPNSATLILRIAFSNARAKPRICFIFLLFVFFHAALDPNSATLILRIAFSNARAKPRICFIFLLFVFFHAALDPNSATLILRIAFSNARAKPRICFIFLLFVFFHAALDPNSATLILRIAFSNARAKPRICFIFLLFVFFHAALDPNSATLILRIAFSNARAKPRICFIFLLFVFFHAALDPNSATRGRTAAATAAFNAALQKLSEHIFLSFLTHLQAELRLSSTFLGLSFCSGNRPLRRRPFRRRC</sequence>
<comment type="caution">
    <text evidence="2">The sequence shown here is derived from an EMBL/GenBank/DDBJ whole genome shotgun (WGS) entry which is preliminary data.</text>
</comment>
<dbReference type="EMBL" id="JBICCN010000300">
    <property type="protein sequence ID" value="KAL3079662.1"/>
    <property type="molecule type" value="Genomic_DNA"/>
</dbReference>
<feature type="transmembrane region" description="Helical" evidence="1">
    <location>
        <begin position="4247"/>
        <end position="4271"/>
    </location>
</feature>
<feature type="transmembrane region" description="Helical" evidence="1">
    <location>
        <begin position="4175"/>
        <end position="4199"/>
    </location>
</feature>
<feature type="transmembrane region" description="Helical" evidence="1">
    <location>
        <begin position="4283"/>
        <end position="4307"/>
    </location>
</feature>
<feature type="transmembrane region" description="Helical" evidence="1">
    <location>
        <begin position="4715"/>
        <end position="4739"/>
    </location>
</feature>
<feature type="transmembrane region" description="Helical" evidence="1">
    <location>
        <begin position="4211"/>
        <end position="4235"/>
    </location>
</feature>
<feature type="transmembrane region" description="Helical" evidence="1">
    <location>
        <begin position="4571"/>
        <end position="4595"/>
    </location>
</feature>
<evidence type="ECO:0000313" key="2">
    <source>
        <dbReference type="EMBL" id="KAL3079662.1"/>
    </source>
</evidence>
<feature type="transmembrane region" description="Helical" evidence="1">
    <location>
        <begin position="4535"/>
        <end position="4559"/>
    </location>
</feature>
<dbReference type="Proteomes" id="UP001620645">
    <property type="component" value="Unassembled WGS sequence"/>
</dbReference>
<feature type="transmembrane region" description="Helical" evidence="1">
    <location>
        <begin position="4355"/>
        <end position="4379"/>
    </location>
</feature>
<feature type="transmembrane region" description="Helical" evidence="1">
    <location>
        <begin position="4463"/>
        <end position="4487"/>
    </location>
</feature>
<feature type="transmembrane region" description="Helical" evidence="1">
    <location>
        <begin position="4607"/>
        <end position="4631"/>
    </location>
</feature>